<name>A0AAE1B2Q5_9GAST</name>
<comment type="caution">
    <text evidence="2">The sequence shown here is derived from an EMBL/GenBank/DDBJ whole genome shotgun (WGS) entry which is preliminary data.</text>
</comment>
<proteinExistence type="predicted"/>
<evidence type="ECO:0000313" key="3">
    <source>
        <dbReference type="Proteomes" id="UP001283361"/>
    </source>
</evidence>
<accession>A0AAE1B2Q5</accession>
<organism evidence="2 3">
    <name type="scientific">Elysia crispata</name>
    <name type="common">lettuce slug</name>
    <dbReference type="NCBI Taxonomy" id="231223"/>
    <lineage>
        <taxon>Eukaryota</taxon>
        <taxon>Metazoa</taxon>
        <taxon>Spiralia</taxon>
        <taxon>Lophotrochozoa</taxon>
        <taxon>Mollusca</taxon>
        <taxon>Gastropoda</taxon>
        <taxon>Heterobranchia</taxon>
        <taxon>Euthyneura</taxon>
        <taxon>Panpulmonata</taxon>
        <taxon>Sacoglossa</taxon>
        <taxon>Placobranchoidea</taxon>
        <taxon>Plakobranchidae</taxon>
        <taxon>Elysia</taxon>
    </lineage>
</organism>
<protein>
    <submittedName>
        <fullName evidence="2">Uncharacterized protein</fullName>
    </submittedName>
</protein>
<dbReference type="Proteomes" id="UP001283361">
    <property type="component" value="Unassembled WGS sequence"/>
</dbReference>
<evidence type="ECO:0000313" key="2">
    <source>
        <dbReference type="EMBL" id="KAK3797442.1"/>
    </source>
</evidence>
<evidence type="ECO:0000256" key="1">
    <source>
        <dbReference type="SAM" id="MobiDB-lite"/>
    </source>
</evidence>
<sequence>MGMTFEFIYALSLNAVIQDTILYSQQQLAAVGEVAFSPIWTAMELYHDSGLKKDSSRKLGNEAESASKPYQALLRLIGKGTKFMSGSSSPSCEPAMSLLTTVKDTDGDLRTDNRELSNGVVSS</sequence>
<dbReference type="EMBL" id="JAWDGP010000763">
    <property type="protein sequence ID" value="KAK3797442.1"/>
    <property type="molecule type" value="Genomic_DNA"/>
</dbReference>
<feature type="region of interest" description="Disordered" evidence="1">
    <location>
        <begin position="104"/>
        <end position="123"/>
    </location>
</feature>
<reference evidence="2" key="1">
    <citation type="journal article" date="2023" name="G3 (Bethesda)">
        <title>A reference genome for the long-term kleptoplast-retaining sea slug Elysia crispata morphotype clarki.</title>
        <authorList>
            <person name="Eastman K.E."/>
            <person name="Pendleton A.L."/>
            <person name="Shaikh M.A."/>
            <person name="Suttiyut T."/>
            <person name="Ogas R."/>
            <person name="Tomko P."/>
            <person name="Gavelis G."/>
            <person name="Widhalm J.R."/>
            <person name="Wisecaver J.H."/>
        </authorList>
    </citation>
    <scope>NUCLEOTIDE SEQUENCE</scope>
    <source>
        <strain evidence="2">ECLA1</strain>
    </source>
</reference>
<dbReference type="AlphaFoldDB" id="A0AAE1B2Q5"/>
<feature type="compositionally biased region" description="Basic and acidic residues" evidence="1">
    <location>
        <begin position="104"/>
        <end position="115"/>
    </location>
</feature>
<keyword evidence="3" id="KW-1185">Reference proteome</keyword>
<gene>
    <name evidence="2" type="ORF">RRG08_011693</name>
</gene>